<organism evidence="1 2">
    <name type="scientific">Blomia tropicalis</name>
    <name type="common">Mite</name>
    <dbReference type="NCBI Taxonomy" id="40697"/>
    <lineage>
        <taxon>Eukaryota</taxon>
        <taxon>Metazoa</taxon>
        <taxon>Ecdysozoa</taxon>
        <taxon>Arthropoda</taxon>
        <taxon>Chelicerata</taxon>
        <taxon>Arachnida</taxon>
        <taxon>Acari</taxon>
        <taxon>Acariformes</taxon>
        <taxon>Sarcoptiformes</taxon>
        <taxon>Astigmata</taxon>
        <taxon>Glycyphagoidea</taxon>
        <taxon>Echimyopodidae</taxon>
        <taxon>Blomia</taxon>
    </lineage>
</organism>
<proteinExistence type="predicted"/>
<gene>
    <name evidence="1" type="ORF">RDWZM_000316</name>
</gene>
<dbReference type="AlphaFoldDB" id="A0A9Q0RQC6"/>
<reference evidence="1" key="1">
    <citation type="submission" date="2022-12" db="EMBL/GenBank/DDBJ databases">
        <title>Genome assemblies of Blomia tropicalis.</title>
        <authorList>
            <person name="Cui Y."/>
        </authorList>
    </citation>
    <scope>NUCLEOTIDE SEQUENCE</scope>
    <source>
        <tissue evidence="1">Adult mites</tissue>
    </source>
</reference>
<keyword evidence="2" id="KW-1185">Reference proteome</keyword>
<evidence type="ECO:0000313" key="2">
    <source>
        <dbReference type="Proteomes" id="UP001142055"/>
    </source>
</evidence>
<comment type="caution">
    <text evidence="1">The sequence shown here is derived from an EMBL/GenBank/DDBJ whole genome shotgun (WGS) entry which is preliminary data.</text>
</comment>
<dbReference type="EMBL" id="JAPWDV010000001">
    <property type="protein sequence ID" value="KAJ6221771.1"/>
    <property type="molecule type" value="Genomic_DNA"/>
</dbReference>
<dbReference type="Proteomes" id="UP001142055">
    <property type="component" value="Chromosome 1"/>
</dbReference>
<accession>A0A9Q0RQC6</accession>
<name>A0A9Q0RQC6_BLOTA</name>
<evidence type="ECO:0000313" key="1">
    <source>
        <dbReference type="EMBL" id="KAJ6221771.1"/>
    </source>
</evidence>
<sequence>MSSFLDFERLGFGFGRGLAVGGFGPNLFSGFGNGVLGNGNGLFGNTLLRNGRVFGFGFGNGLLGNGLIGNGLIGNGLIGNGLFGNGLIGTGLIGTRAVNGAAVTTTGTVTNGNAAVDNVNGDGGTGNELIRTFGGGVLVPGPIAAGFFR</sequence>
<protein>
    <submittedName>
        <fullName evidence="1">Uncharacterized protein</fullName>
    </submittedName>
</protein>